<dbReference type="Gene3D" id="3.40.710.10">
    <property type="entry name" value="DD-peptidase/beta-lactamase superfamily"/>
    <property type="match status" value="1"/>
</dbReference>
<dbReference type="Proteomes" id="UP000223913">
    <property type="component" value="Unassembled WGS sequence"/>
</dbReference>
<keyword evidence="3" id="KW-1185">Reference proteome</keyword>
<feature type="domain" description="Beta-lactamase class A catalytic" evidence="1">
    <location>
        <begin position="103"/>
        <end position="393"/>
    </location>
</feature>
<protein>
    <recommendedName>
        <fullName evidence="1">Beta-lactamase class A catalytic domain-containing protein</fullName>
    </recommendedName>
</protein>
<dbReference type="OrthoDB" id="9772863at2"/>
<reference evidence="2 3" key="1">
    <citation type="submission" date="2017-10" db="EMBL/GenBank/DDBJ databases">
        <title>The draft genome sequence of Lewinella nigricans NBRC 102662.</title>
        <authorList>
            <person name="Wang K."/>
        </authorList>
    </citation>
    <scope>NUCLEOTIDE SEQUENCE [LARGE SCALE GENOMIC DNA]</scope>
    <source>
        <strain evidence="2 3">NBRC 102662</strain>
    </source>
</reference>
<organism evidence="2 3">
    <name type="scientific">Flavilitoribacter nigricans (strain ATCC 23147 / DSM 23189 / NBRC 102662 / NCIMB 1420 / SS-2)</name>
    <name type="common">Lewinella nigricans</name>
    <dbReference type="NCBI Taxonomy" id="1122177"/>
    <lineage>
        <taxon>Bacteria</taxon>
        <taxon>Pseudomonadati</taxon>
        <taxon>Bacteroidota</taxon>
        <taxon>Saprospiria</taxon>
        <taxon>Saprospirales</taxon>
        <taxon>Lewinellaceae</taxon>
        <taxon>Flavilitoribacter</taxon>
    </lineage>
</organism>
<dbReference type="InterPro" id="IPR012338">
    <property type="entry name" value="Beta-lactam/transpept-like"/>
</dbReference>
<comment type="caution">
    <text evidence="2">The sequence shown here is derived from an EMBL/GenBank/DDBJ whole genome shotgun (WGS) entry which is preliminary data.</text>
</comment>
<name>A0A2D0N8J4_FLAN2</name>
<dbReference type="InterPro" id="IPR045155">
    <property type="entry name" value="Beta-lactam_cat"/>
</dbReference>
<dbReference type="Pfam" id="PF13354">
    <property type="entry name" value="Beta-lactamase2"/>
    <property type="match status" value="1"/>
</dbReference>
<sequence length="419" mass="46916">MKLTAYFFALLVLLVTIPMPLNSYPIDGYERTGIRRLAYLQAVVDEEVKGTKPIPGAMKSVDSIQLNLYGLTGSMMDSLPATNPDLQKALNGLFPNMHESYSVAVMDITPGREPRYAERQPRRGFQPGSVGKLAVVTGIFCELENLFPDSFHLRQQLLRERSVKGGPWAVYDEHTVPFYNPETKTLVKRQVRESDVFTLYEWIDHMLSVSNNGAAAVVWREAMLLRAFQQDYPTLTEAQANEYFRGLSKKELSDLSISVVNDPLRDLGITSDEWRLGTMFTRGATAIVPPQGGSLGTPVGLMKFMAALESGRVIDPATSLEIKRLMYMTDRRIRYAASPALKEAAVYFKSGSLYKCKPEEGYHCAKYQGNVDNYMNSVAIVEHGDSLVYMVALMSNVLKKNSNVDHNALASRIDQMVRK</sequence>
<proteinExistence type="predicted"/>
<dbReference type="GO" id="GO:0008800">
    <property type="term" value="F:beta-lactamase activity"/>
    <property type="evidence" value="ECO:0007669"/>
    <property type="project" value="InterPro"/>
</dbReference>
<dbReference type="SUPFAM" id="SSF56601">
    <property type="entry name" value="beta-lactamase/transpeptidase-like"/>
    <property type="match status" value="1"/>
</dbReference>
<accession>A0A2D0N8J4</accession>
<evidence type="ECO:0000259" key="1">
    <source>
        <dbReference type="Pfam" id="PF13354"/>
    </source>
</evidence>
<evidence type="ECO:0000313" key="3">
    <source>
        <dbReference type="Proteomes" id="UP000223913"/>
    </source>
</evidence>
<dbReference type="RefSeq" id="WP_099151759.1">
    <property type="nucleotide sequence ID" value="NZ_PDUD01000024.1"/>
</dbReference>
<dbReference type="EMBL" id="PDUD01000024">
    <property type="protein sequence ID" value="PHN04700.1"/>
    <property type="molecule type" value="Genomic_DNA"/>
</dbReference>
<dbReference type="AlphaFoldDB" id="A0A2D0N8J4"/>
<gene>
    <name evidence="2" type="ORF">CRP01_19480</name>
</gene>
<dbReference type="GO" id="GO:0030655">
    <property type="term" value="P:beta-lactam antibiotic catabolic process"/>
    <property type="evidence" value="ECO:0007669"/>
    <property type="project" value="InterPro"/>
</dbReference>
<evidence type="ECO:0000313" key="2">
    <source>
        <dbReference type="EMBL" id="PHN04700.1"/>
    </source>
</evidence>